<organism evidence="1 2">
    <name type="scientific">Cyanobium gracile UHCC 0139</name>
    <dbReference type="NCBI Taxonomy" id="3110308"/>
    <lineage>
        <taxon>Bacteria</taxon>
        <taxon>Bacillati</taxon>
        <taxon>Cyanobacteriota</taxon>
        <taxon>Cyanophyceae</taxon>
        <taxon>Synechococcales</taxon>
        <taxon>Prochlorococcaceae</taxon>
        <taxon>Cyanobium</taxon>
    </lineage>
</organism>
<name>A0ABU5RQI6_9CYAN</name>
<comment type="caution">
    <text evidence="1">The sequence shown here is derived from an EMBL/GenBank/DDBJ whole genome shotgun (WGS) entry which is preliminary data.</text>
</comment>
<sequence length="79" mass="8853">MGNRPNCRSCRHCTPPTGVEMGWCQLRQLPIHPELVAELWCHHWTARPPRLPVVSPEALLRQARLPVASQQLSLAPGLS</sequence>
<dbReference type="EMBL" id="JAYGHX010000001">
    <property type="protein sequence ID" value="MEA5390019.1"/>
    <property type="molecule type" value="Genomic_DNA"/>
</dbReference>
<evidence type="ECO:0000313" key="2">
    <source>
        <dbReference type="Proteomes" id="UP001304461"/>
    </source>
</evidence>
<evidence type="ECO:0000313" key="1">
    <source>
        <dbReference type="EMBL" id="MEA5390019.1"/>
    </source>
</evidence>
<dbReference type="Proteomes" id="UP001304461">
    <property type="component" value="Unassembled WGS sequence"/>
</dbReference>
<gene>
    <name evidence="1" type="ORF">VB738_01970</name>
</gene>
<proteinExistence type="predicted"/>
<reference evidence="1 2" key="1">
    <citation type="submission" date="2023-12" db="EMBL/GenBank/DDBJ databases">
        <title>Baltic Sea Cyanobacteria.</title>
        <authorList>
            <person name="Delbaje E."/>
            <person name="Fewer D.P."/>
            <person name="Shishido T.K."/>
        </authorList>
    </citation>
    <scope>NUCLEOTIDE SEQUENCE [LARGE SCALE GENOMIC DNA]</scope>
    <source>
        <strain evidence="1 2">UHCC 0139</strain>
    </source>
</reference>
<evidence type="ECO:0008006" key="3">
    <source>
        <dbReference type="Google" id="ProtNLM"/>
    </source>
</evidence>
<keyword evidence="2" id="KW-1185">Reference proteome</keyword>
<accession>A0ABU5RQI6</accession>
<protein>
    <recommendedName>
        <fullName evidence="3">Galactose oxidase</fullName>
    </recommendedName>
</protein>
<dbReference type="RefSeq" id="WP_323304140.1">
    <property type="nucleotide sequence ID" value="NZ_JAYGHX010000001.1"/>
</dbReference>